<dbReference type="InterPro" id="IPR000253">
    <property type="entry name" value="FHA_dom"/>
</dbReference>
<evidence type="ECO:0000259" key="2">
    <source>
        <dbReference type="PROSITE" id="PS50006"/>
    </source>
</evidence>
<feature type="domain" description="FHA" evidence="2">
    <location>
        <begin position="30"/>
        <end position="80"/>
    </location>
</feature>
<dbReference type="InterPro" id="IPR050923">
    <property type="entry name" value="Cell_Proc_Reg/RNA_Proc"/>
</dbReference>
<dbReference type="InterPro" id="IPR008984">
    <property type="entry name" value="SMAD_FHA_dom_sf"/>
</dbReference>
<evidence type="ECO:0000313" key="4">
    <source>
        <dbReference type="Proteomes" id="UP000315003"/>
    </source>
</evidence>
<organism evidence="3 4">
    <name type="scientific">Stieleria bergensis</name>
    <dbReference type="NCBI Taxonomy" id="2528025"/>
    <lineage>
        <taxon>Bacteria</taxon>
        <taxon>Pseudomonadati</taxon>
        <taxon>Planctomycetota</taxon>
        <taxon>Planctomycetia</taxon>
        <taxon>Pirellulales</taxon>
        <taxon>Pirellulaceae</taxon>
        <taxon>Stieleria</taxon>
    </lineage>
</organism>
<evidence type="ECO:0000256" key="1">
    <source>
        <dbReference type="SAM" id="MobiDB-lite"/>
    </source>
</evidence>
<keyword evidence="4" id="KW-1185">Reference proteome</keyword>
<dbReference type="PROSITE" id="PS50006">
    <property type="entry name" value="FHA_DOMAIN"/>
    <property type="match status" value="1"/>
</dbReference>
<dbReference type="Proteomes" id="UP000315003">
    <property type="component" value="Chromosome"/>
</dbReference>
<sequence>MNAQSERCKVVMLDPESGGQLQSWIVELPAKLGRGIFADISIDHPSISRRHCEFFMDAEGQVSVRDLGSKNGVYVNGTKLDQGPIESSARVRIGLVQLKLDTTVEPVDGQAAGPGKGLASGQATGDETKAVNLYPGQSGSGQSGSGQEN</sequence>
<gene>
    <name evidence="3" type="primary">garA</name>
    <name evidence="3" type="ORF">SV7mr_12490</name>
</gene>
<proteinExistence type="predicted"/>
<dbReference type="OrthoDB" id="277679at2"/>
<dbReference type="Gene3D" id="2.60.200.20">
    <property type="match status" value="1"/>
</dbReference>
<reference evidence="3 4" key="1">
    <citation type="submission" date="2019-02" db="EMBL/GenBank/DDBJ databases">
        <title>Deep-cultivation of Planctomycetes and their phenomic and genomic characterization uncovers novel biology.</title>
        <authorList>
            <person name="Wiegand S."/>
            <person name="Jogler M."/>
            <person name="Boedeker C."/>
            <person name="Pinto D."/>
            <person name="Vollmers J."/>
            <person name="Rivas-Marin E."/>
            <person name="Kohn T."/>
            <person name="Peeters S.H."/>
            <person name="Heuer A."/>
            <person name="Rast P."/>
            <person name="Oberbeckmann S."/>
            <person name="Bunk B."/>
            <person name="Jeske O."/>
            <person name="Meyerdierks A."/>
            <person name="Storesund J.E."/>
            <person name="Kallscheuer N."/>
            <person name="Luecker S."/>
            <person name="Lage O.M."/>
            <person name="Pohl T."/>
            <person name="Merkel B.J."/>
            <person name="Hornburger P."/>
            <person name="Mueller R.-W."/>
            <person name="Bruemmer F."/>
            <person name="Labrenz M."/>
            <person name="Spormann A.M."/>
            <person name="Op den Camp H."/>
            <person name="Overmann J."/>
            <person name="Amann R."/>
            <person name="Jetten M.S.M."/>
            <person name="Mascher T."/>
            <person name="Medema M.H."/>
            <person name="Devos D.P."/>
            <person name="Kaster A.-K."/>
            <person name="Ovreas L."/>
            <person name="Rohde M."/>
            <person name="Galperin M.Y."/>
            <person name="Jogler C."/>
        </authorList>
    </citation>
    <scope>NUCLEOTIDE SEQUENCE [LARGE SCALE GENOMIC DNA]</scope>
    <source>
        <strain evidence="3 4">SV_7m_r</strain>
    </source>
</reference>
<dbReference type="SMART" id="SM00240">
    <property type="entry name" value="FHA"/>
    <property type="match status" value="1"/>
</dbReference>
<dbReference type="SUPFAM" id="SSF49879">
    <property type="entry name" value="SMAD/FHA domain"/>
    <property type="match status" value="1"/>
</dbReference>
<feature type="compositionally biased region" description="Gly residues" evidence="1">
    <location>
        <begin position="138"/>
        <end position="149"/>
    </location>
</feature>
<evidence type="ECO:0000313" key="3">
    <source>
        <dbReference type="EMBL" id="QDT58750.1"/>
    </source>
</evidence>
<protein>
    <submittedName>
        <fullName evidence="3">Glycogen accumulation regulator GarA</fullName>
    </submittedName>
</protein>
<dbReference type="Pfam" id="PF00498">
    <property type="entry name" value="FHA"/>
    <property type="match status" value="1"/>
</dbReference>
<dbReference type="AlphaFoldDB" id="A0A517SRK4"/>
<dbReference type="PANTHER" id="PTHR23308">
    <property type="entry name" value="NUCLEAR INHIBITOR OF PROTEIN PHOSPHATASE-1"/>
    <property type="match status" value="1"/>
</dbReference>
<accession>A0A517SRK4</accession>
<dbReference type="CDD" id="cd00060">
    <property type="entry name" value="FHA"/>
    <property type="match status" value="1"/>
</dbReference>
<name>A0A517SRK4_9BACT</name>
<dbReference type="RefSeq" id="WP_145270121.1">
    <property type="nucleotide sequence ID" value="NZ_CP036272.1"/>
</dbReference>
<feature type="region of interest" description="Disordered" evidence="1">
    <location>
        <begin position="104"/>
        <end position="149"/>
    </location>
</feature>
<dbReference type="EMBL" id="CP036272">
    <property type="protein sequence ID" value="QDT58750.1"/>
    <property type="molecule type" value="Genomic_DNA"/>
</dbReference>